<dbReference type="Proteomes" id="UP000711614">
    <property type="component" value="Unassembled WGS sequence"/>
</dbReference>
<evidence type="ECO:0000259" key="1">
    <source>
        <dbReference type="Pfam" id="PF01909"/>
    </source>
</evidence>
<organism evidence="2 3">
    <name type="scientific">Arthrobacter stackebrandtii</name>
    <dbReference type="NCBI Taxonomy" id="272161"/>
    <lineage>
        <taxon>Bacteria</taxon>
        <taxon>Bacillati</taxon>
        <taxon>Actinomycetota</taxon>
        <taxon>Actinomycetes</taxon>
        <taxon>Micrococcales</taxon>
        <taxon>Micrococcaceae</taxon>
        <taxon>Arthrobacter</taxon>
    </lineage>
</organism>
<sequence>MHDERFLDHAADSLASLPGVQAVALGGSRAQGTHRPDSDWDFAVYYRGRFDPQDLRDLAGRSPGWEGQVSELGGWGGGVFNGGAWLRIGGRAVDVHYRDLDVVEREVGRAACGDFDIEPLMFHLAGIPTYLVVGELAILRVLRGTLTSLNYPEQLRRKAPPTWSERAELTLSYARSQLAPLGLGAQCAGMVAVAAVEYGHAILASRGEWTTNERQILERAGLAGVNALVRGMGPQPDSLVRATDDVSRLCRQLLEDAASQGAMLQM</sequence>
<dbReference type="RefSeq" id="WP_209682478.1">
    <property type="nucleotide sequence ID" value="NZ_JAGIOI010000001.1"/>
</dbReference>
<reference evidence="2 3" key="1">
    <citation type="submission" date="2021-03" db="EMBL/GenBank/DDBJ databases">
        <title>Sequencing the genomes of 1000 actinobacteria strains.</title>
        <authorList>
            <person name="Klenk H.-P."/>
        </authorList>
    </citation>
    <scope>NUCLEOTIDE SEQUENCE [LARGE SCALE GENOMIC DNA]</scope>
    <source>
        <strain evidence="2 3">DSM 16005</strain>
    </source>
</reference>
<evidence type="ECO:0000313" key="3">
    <source>
        <dbReference type="Proteomes" id="UP000711614"/>
    </source>
</evidence>
<protein>
    <recommendedName>
        <fullName evidence="1">Polymerase nucleotidyl transferase domain-containing protein</fullName>
    </recommendedName>
</protein>
<dbReference type="CDD" id="cd05403">
    <property type="entry name" value="NT_KNTase_like"/>
    <property type="match status" value="1"/>
</dbReference>
<name>A0ABS4Z0D8_9MICC</name>
<proteinExistence type="predicted"/>
<dbReference type="InterPro" id="IPR002934">
    <property type="entry name" value="Polymerase_NTP_transf_dom"/>
</dbReference>
<dbReference type="EMBL" id="JAGIOI010000001">
    <property type="protein sequence ID" value="MBP2414517.1"/>
    <property type="molecule type" value="Genomic_DNA"/>
</dbReference>
<feature type="domain" description="Polymerase nucleotidyl transferase" evidence="1">
    <location>
        <begin position="11"/>
        <end position="51"/>
    </location>
</feature>
<evidence type="ECO:0000313" key="2">
    <source>
        <dbReference type="EMBL" id="MBP2414517.1"/>
    </source>
</evidence>
<dbReference type="InterPro" id="IPR043519">
    <property type="entry name" value="NT_sf"/>
</dbReference>
<dbReference type="Gene3D" id="3.30.460.10">
    <property type="entry name" value="Beta Polymerase, domain 2"/>
    <property type="match status" value="1"/>
</dbReference>
<comment type="caution">
    <text evidence="2">The sequence shown here is derived from an EMBL/GenBank/DDBJ whole genome shotgun (WGS) entry which is preliminary data.</text>
</comment>
<gene>
    <name evidence="2" type="ORF">JOF48_003316</name>
</gene>
<dbReference type="Pfam" id="PF01909">
    <property type="entry name" value="NTP_transf_2"/>
    <property type="match status" value="1"/>
</dbReference>
<keyword evidence="3" id="KW-1185">Reference proteome</keyword>
<dbReference type="SUPFAM" id="SSF81301">
    <property type="entry name" value="Nucleotidyltransferase"/>
    <property type="match status" value="1"/>
</dbReference>
<accession>A0ABS4Z0D8</accession>